<keyword evidence="3" id="KW-1185">Reference proteome</keyword>
<dbReference type="EMBL" id="FOBV01000001">
    <property type="protein sequence ID" value="SEM18193.1"/>
    <property type="molecule type" value="Genomic_DNA"/>
</dbReference>
<dbReference type="GO" id="GO:0003677">
    <property type="term" value="F:DNA binding"/>
    <property type="evidence" value="ECO:0007669"/>
    <property type="project" value="InterPro"/>
</dbReference>
<protein>
    <recommendedName>
        <fullName evidence="1">HTH cro/C1-type domain-containing protein</fullName>
    </recommendedName>
</protein>
<reference evidence="3" key="1">
    <citation type="submission" date="2016-10" db="EMBL/GenBank/DDBJ databases">
        <authorList>
            <person name="Varghese N."/>
            <person name="Submissions S."/>
        </authorList>
    </citation>
    <scope>NUCLEOTIDE SEQUENCE [LARGE SCALE GENOMIC DNA]</scope>
    <source>
        <strain evidence="3">DSM 17453</strain>
    </source>
</reference>
<dbReference type="OrthoDB" id="1261899at2"/>
<organism evidence="2 3">
    <name type="scientific">Chryseobacterium taichungense</name>
    <dbReference type="NCBI Taxonomy" id="295069"/>
    <lineage>
        <taxon>Bacteria</taxon>
        <taxon>Pseudomonadati</taxon>
        <taxon>Bacteroidota</taxon>
        <taxon>Flavobacteriia</taxon>
        <taxon>Flavobacteriales</taxon>
        <taxon>Weeksellaceae</taxon>
        <taxon>Chryseobacterium group</taxon>
        <taxon>Chryseobacterium</taxon>
    </lineage>
</organism>
<evidence type="ECO:0000313" key="3">
    <source>
        <dbReference type="Proteomes" id="UP000199450"/>
    </source>
</evidence>
<dbReference type="RefSeq" id="WP_089998315.1">
    <property type="nucleotide sequence ID" value="NZ_FOBV01000001.1"/>
</dbReference>
<dbReference type="Proteomes" id="UP000199450">
    <property type="component" value="Unassembled WGS sequence"/>
</dbReference>
<evidence type="ECO:0000259" key="1">
    <source>
        <dbReference type="PROSITE" id="PS50943"/>
    </source>
</evidence>
<dbReference type="SUPFAM" id="SSF47413">
    <property type="entry name" value="lambda repressor-like DNA-binding domains"/>
    <property type="match status" value="1"/>
</dbReference>
<dbReference type="Gene3D" id="1.10.260.40">
    <property type="entry name" value="lambda repressor-like DNA-binding domains"/>
    <property type="match status" value="1"/>
</dbReference>
<proteinExistence type="predicted"/>
<dbReference type="AlphaFoldDB" id="A0A1H7W9K8"/>
<dbReference type="CDD" id="cd00093">
    <property type="entry name" value="HTH_XRE"/>
    <property type="match status" value="1"/>
</dbReference>
<accession>A0A1H7W9K8</accession>
<sequence>MREKWNVLKDQFLTELNLDQSMFDHEYETFKFGLKLKQLRQKKNISKSEFSKISGLNKQKITQVEDFGFLSKISEVNQYIGKGLKMSLNLNIK</sequence>
<dbReference type="PROSITE" id="PS50943">
    <property type="entry name" value="HTH_CROC1"/>
    <property type="match status" value="1"/>
</dbReference>
<evidence type="ECO:0000313" key="2">
    <source>
        <dbReference type="EMBL" id="SEM18193.1"/>
    </source>
</evidence>
<gene>
    <name evidence="2" type="ORF">SAMN05421856_101594</name>
</gene>
<feature type="domain" description="HTH cro/C1-type" evidence="1">
    <location>
        <begin position="36"/>
        <end position="65"/>
    </location>
</feature>
<dbReference type="STRING" id="295069.SAMN05421856_101594"/>
<dbReference type="InterPro" id="IPR001387">
    <property type="entry name" value="Cro/C1-type_HTH"/>
</dbReference>
<name>A0A1H7W9K8_9FLAO</name>
<dbReference type="InterPro" id="IPR010982">
    <property type="entry name" value="Lambda_DNA-bd_dom_sf"/>
</dbReference>